<feature type="non-terminal residue" evidence="1">
    <location>
        <position position="1"/>
    </location>
</feature>
<comment type="caution">
    <text evidence="1">The sequence shown here is derived from an EMBL/GenBank/DDBJ whole genome shotgun (WGS) entry which is preliminary data.</text>
</comment>
<organism evidence="1">
    <name type="scientific">marine sediment metagenome</name>
    <dbReference type="NCBI Taxonomy" id="412755"/>
    <lineage>
        <taxon>unclassified sequences</taxon>
        <taxon>metagenomes</taxon>
        <taxon>ecological metagenomes</taxon>
    </lineage>
</organism>
<evidence type="ECO:0000313" key="1">
    <source>
        <dbReference type="EMBL" id="GAH91827.1"/>
    </source>
</evidence>
<proteinExistence type="predicted"/>
<reference evidence="1" key="1">
    <citation type="journal article" date="2014" name="Front. Microbiol.">
        <title>High frequency of phylogenetically diverse reductive dehalogenase-homologous genes in deep subseafloor sedimentary metagenomes.</title>
        <authorList>
            <person name="Kawai M."/>
            <person name="Futagami T."/>
            <person name="Toyoda A."/>
            <person name="Takaki Y."/>
            <person name="Nishi S."/>
            <person name="Hori S."/>
            <person name="Arai W."/>
            <person name="Tsubouchi T."/>
            <person name="Morono Y."/>
            <person name="Uchiyama I."/>
            <person name="Ito T."/>
            <person name="Fujiyama A."/>
            <person name="Inagaki F."/>
            <person name="Takami H."/>
        </authorList>
    </citation>
    <scope>NUCLEOTIDE SEQUENCE</scope>
    <source>
        <strain evidence="1">Expedition CK06-06</strain>
    </source>
</reference>
<accession>X1JCW0</accession>
<sequence>KTYFKKYLGFIIKMSKMEAFKNDKNKCRYIR</sequence>
<gene>
    <name evidence="1" type="ORF">S06H3_06271</name>
</gene>
<dbReference type="AlphaFoldDB" id="X1JCW0"/>
<name>X1JCW0_9ZZZZ</name>
<protein>
    <submittedName>
        <fullName evidence="1">Uncharacterized protein</fullName>
    </submittedName>
</protein>
<dbReference type="EMBL" id="BARV01002425">
    <property type="protein sequence ID" value="GAH91827.1"/>
    <property type="molecule type" value="Genomic_DNA"/>
</dbReference>